<gene>
    <name evidence="1" type="ORF">ABVK25_006357</name>
</gene>
<comment type="caution">
    <text evidence="1">The sequence shown here is derived from an EMBL/GenBank/DDBJ whole genome shotgun (WGS) entry which is preliminary data.</text>
</comment>
<accession>A0ABR4BBV7</accession>
<dbReference type="Proteomes" id="UP001590951">
    <property type="component" value="Unassembled WGS sequence"/>
</dbReference>
<name>A0ABR4BBV7_9LECA</name>
<evidence type="ECO:0000313" key="1">
    <source>
        <dbReference type="EMBL" id="KAL2053363.1"/>
    </source>
</evidence>
<proteinExistence type="predicted"/>
<reference evidence="1 2" key="1">
    <citation type="submission" date="2024-09" db="EMBL/GenBank/DDBJ databases">
        <title>Rethinking Asexuality: The Enigmatic Case of Functional Sexual Genes in Lepraria (Stereocaulaceae).</title>
        <authorList>
            <person name="Doellman M."/>
            <person name="Sun Y."/>
            <person name="Barcenas-Pena A."/>
            <person name="Lumbsch H.T."/>
            <person name="Grewe F."/>
        </authorList>
    </citation>
    <scope>NUCLEOTIDE SEQUENCE [LARGE SCALE GENOMIC DNA]</scope>
    <source>
        <strain evidence="1 2">Grewe 0041</strain>
    </source>
</reference>
<keyword evidence="2" id="KW-1185">Reference proteome</keyword>
<evidence type="ECO:0000313" key="2">
    <source>
        <dbReference type="Proteomes" id="UP001590951"/>
    </source>
</evidence>
<organism evidence="1 2">
    <name type="scientific">Lepraria finkii</name>
    <dbReference type="NCBI Taxonomy" id="1340010"/>
    <lineage>
        <taxon>Eukaryota</taxon>
        <taxon>Fungi</taxon>
        <taxon>Dikarya</taxon>
        <taxon>Ascomycota</taxon>
        <taxon>Pezizomycotina</taxon>
        <taxon>Lecanoromycetes</taxon>
        <taxon>OSLEUM clade</taxon>
        <taxon>Lecanoromycetidae</taxon>
        <taxon>Lecanorales</taxon>
        <taxon>Lecanorineae</taxon>
        <taxon>Stereocaulaceae</taxon>
        <taxon>Lepraria</taxon>
    </lineage>
</organism>
<protein>
    <submittedName>
        <fullName evidence="1">Uncharacterized protein</fullName>
    </submittedName>
</protein>
<sequence>MRRFRGYSSTRATFPSVYRHGIKLTHQWAEINPFPDELGNGTMNPPQYMPSIVVDGVIITYGFYNAGLGEAGLPSNNQCYVTVTQDCSRWISEVARTDSPQVELPFSRFVLSSAHDVGMNDTQNTDTIFENAKSKMAKALNSVVPLFGELTEIWAGVVAPELPMGWLLRRKMISRPCLRSELDTLNFAQRTS</sequence>
<dbReference type="EMBL" id="JBHFEH010000021">
    <property type="protein sequence ID" value="KAL2053363.1"/>
    <property type="molecule type" value="Genomic_DNA"/>
</dbReference>